<dbReference type="Proteomes" id="UP000748752">
    <property type="component" value="Unassembled WGS sequence"/>
</dbReference>
<feature type="repeat" description="ANK" evidence="3">
    <location>
        <begin position="100"/>
        <end position="132"/>
    </location>
</feature>
<proteinExistence type="predicted"/>
<dbReference type="Gene3D" id="1.25.40.20">
    <property type="entry name" value="Ankyrin repeat-containing domain"/>
    <property type="match status" value="1"/>
</dbReference>
<protein>
    <recommendedName>
        <fullName evidence="6">Ankyrin repeat domain-containing protein</fullName>
    </recommendedName>
</protein>
<sequence length="202" mass="20995">MSKILWLLPVLLILPAVLLVGGDNDTSQSPQAGKQAPSLLEVAEQGDVSALDALLERRADANVRDSCDWTPLMKAAVNGHLQVAERLLAAGAAVDAVDQGGYTALLLAASNNHAQLVELLLAHGAMIDAQEQTEGYTPLIWAAHRGHAETVQVLLEHGADATLPDLAGHGALWHAATQGHAQVEALLQGETAPGTAAATALR</sequence>
<evidence type="ECO:0000313" key="4">
    <source>
        <dbReference type="EMBL" id="MBK1631248.1"/>
    </source>
</evidence>
<dbReference type="Pfam" id="PF00023">
    <property type="entry name" value="Ank"/>
    <property type="match status" value="1"/>
</dbReference>
<keyword evidence="2 3" id="KW-0040">ANK repeat</keyword>
<dbReference type="InterPro" id="IPR002110">
    <property type="entry name" value="Ankyrin_rpt"/>
</dbReference>
<keyword evidence="5" id="KW-1185">Reference proteome</keyword>
<dbReference type="Pfam" id="PF12796">
    <property type="entry name" value="Ank_2"/>
    <property type="match status" value="1"/>
</dbReference>
<gene>
    <name evidence="4" type="ORF">CKO31_10955</name>
</gene>
<evidence type="ECO:0000256" key="1">
    <source>
        <dbReference type="ARBA" id="ARBA00022737"/>
    </source>
</evidence>
<reference evidence="4 5" key="1">
    <citation type="journal article" date="2020" name="Microorganisms">
        <title>Osmotic Adaptation and Compatible Solute Biosynthesis of Phototrophic Bacteria as Revealed from Genome Analyses.</title>
        <authorList>
            <person name="Imhoff J.F."/>
            <person name="Rahn T."/>
            <person name="Kunzel S."/>
            <person name="Keller A."/>
            <person name="Neulinger S.C."/>
        </authorList>
    </citation>
    <scope>NUCLEOTIDE SEQUENCE [LARGE SCALE GENOMIC DNA]</scope>
    <source>
        <strain evidence="4 5">DSM 6210</strain>
    </source>
</reference>
<organism evidence="4 5">
    <name type="scientific">Thiohalocapsa halophila</name>
    <dbReference type="NCBI Taxonomy" id="69359"/>
    <lineage>
        <taxon>Bacteria</taxon>
        <taxon>Pseudomonadati</taxon>
        <taxon>Pseudomonadota</taxon>
        <taxon>Gammaproteobacteria</taxon>
        <taxon>Chromatiales</taxon>
        <taxon>Chromatiaceae</taxon>
        <taxon>Thiohalocapsa</taxon>
    </lineage>
</organism>
<accession>A0ABS1CH80</accession>
<dbReference type="SUPFAM" id="SSF48403">
    <property type="entry name" value="Ankyrin repeat"/>
    <property type="match status" value="1"/>
</dbReference>
<feature type="repeat" description="ANK" evidence="3">
    <location>
        <begin position="134"/>
        <end position="166"/>
    </location>
</feature>
<dbReference type="EMBL" id="NRRV01000023">
    <property type="protein sequence ID" value="MBK1631248.1"/>
    <property type="molecule type" value="Genomic_DNA"/>
</dbReference>
<dbReference type="PANTHER" id="PTHR24171:SF9">
    <property type="entry name" value="ANKYRIN REPEAT DOMAIN-CONTAINING PROTEIN 39"/>
    <property type="match status" value="1"/>
</dbReference>
<dbReference type="InterPro" id="IPR036770">
    <property type="entry name" value="Ankyrin_rpt-contain_sf"/>
</dbReference>
<dbReference type="PROSITE" id="PS50088">
    <property type="entry name" value="ANK_REPEAT"/>
    <property type="match status" value="3"/>
</dbReference>
<evidence type="ECO:0008006" key="6">
    <source>
        <dbReference type="Google" id="ProtNLM"/>
    </source>
</evidence>
<evidence type="ECO:0000313" key="5">
    <source>
        <dbReference type="Proteomes" id="UP000748752"/>
    </source>
</evidence>
<comment type="caution">
    <text evidence="4">The sequence shown here is derived from an EMBL/GenBank/DDBJ whole genome shotgun (WGS) entry which is preliminary data.</text>
</comment>
<dbReference type="SMART" id="SM00248">
    <property type="entry name" value="ANK"/>
    <property type="match status" value="4"/>
</dbReference>
<keyword evidence="1" id="KW-0677">Repeat</keyword>
<feature type="repeat" description="ANK" evidence="3">
    <location>
        <begin position="67"/>
        <end position="99"/>
    </location>
</feature>
<evidence type="ECO:0000256" key="2">
    <source>
        <dbReference type="ARBA" id="ARBA00023043"/>
    </source>
</evidence>
<dbReference type="PRINTS" id="PR01415">
    <property type="entry name" value="ANKYRIN"/>
</dbReference>
<evidence type="ECO:0000256" key="3">
    <source>
        <dbReference type="PROSITE-ProRule" id="PRU00023"/>
    </source>
</evidence>
<dbReference type="PANTHER" id="PTHR24171">
    <property type="entry name" value="ANKYRIN REPEAT DOMAIN-CONTAINING PROTEIN 39-RELATED"/>
    <property type="match status" value="1"/>
</dbReference>
<dbReference type="RefSeq" id="WP_200237178.1">
    <property type="nucleotide sequence ID" value="NZ_NRRV01000023.1"/>
</dbReference>
<name>A0ABS1CH80_9GAMM</name>
<dbReference type="PROSITE" id="PS50297">
    <property type="entry name" value="ANK_REP_REGION"/>
    <property type="match status" value="3"/>
</dbReference>